<evidence type="ECO:0000313" key="1">
    <source>
        <dbReference type="EMBL" id="KAL0292277.1"/>
    </source>
</evidence>
<organism evidence="1">
    <name type="scientific">Sesamum radiatum</name>
    <name type="common">Black benniseed</name>
    <dbReference type="NCBI Taxonomy" id="300843"/>
    <lineage>
        <taxon>Eukaryota</taxon>
        <taxon>Viridiplantae</taxon>
        <taxon>Streptophyta</taxon>
        <taxon>Embryophyta</taxon>
        <taxon>Tracheophyta</taxon>
        <taxon>Spermatophyta</taxon>
        <taxon>Magnoliopsida</taxon>
        <taxon>eudicotyledons</taxon>
        <taxon>Gunneridae</taxon>
        <taxon>Pentapetalae</taxon>
        <taxon>asterids</taxon>
        <taxon>lamiids</taxon>
        <taxon>Lamiales</taxon>
        <taxon>Pedaliaceae</taxon>
        <taxon>Sesamum</taxon>
    </lineage>
</organism>
<comment type="caution">
    <text evidence="1">The sequence shown here is derived from an EMBL/GenBank/DDBJ whole genome shotgun (WGS) entry which is preliminary data.</text>
</comment>
<sequence length="81" mass="9463">MAIKSSAAAHFQQLLSKEPVFPEEMDMENLEDGLTDEDRRFFCDMPTREEVRETVFSIGPESVARPDRFGAFFYHTCWIRV</sequence>
<reference evidence="1" key="1">
    <citation type="submission" date="2020-06" db="EMBL/GenBank/DDBJ databases">
        <authorList>
            <person name="Li T."/>
            <person name="Hu X."/>
            <person name="Zhang T."/>
            <person name="Song X."/>
            <person name="Zhang H."/>
            <person name="Dai N."/>
            <person name="Sheng W."/>
            <person name="Hou X."/>
            <person name="Wei L."/>
        </authorList>
    </citation>
    <scope>NUCLEOTIDE SEQUENCE</scope>
    <source>
        <strain evidence="1">G02</strain>
        <tissue evidence="1">Leaf</tissue>
    </source>
</reference>
<name>A0AAW2JD25_SESRA</name>
<dbReference type="EMBL" id="JACGWJ010000446">
    <property type="protein sequence ID" value="KAL0292277.1"/>
    <property type="molecule type" value="Genomic_DNA"/>
</dbReference>
<reference evidence="1" key="2">
    <citation type="journal article" date="2024" name="Plant">
        <title>Genomic evolution and insights into agronomic trait innovations of Sesamum species.</title>
        <authorList>
            <person name="Miao H."/>
            <person name="Wang L."/>
            <person name="Qu L."/>
            <person name="Liu H."/>
            <person name="Sun Y."/>
            <person name="Le M."/>
            <person name="Wang Q."/>
            <person name="Wei S."/>
            <person name="Zheng Y."/>
            <person name="Lin W."/>
            <person name="Duan Y."/>
            <person name="Cao H."/>
            <person name="Xiong S."/>
            <person name="Wang X."/>
            <person name="Wei L."/>
            <person name="Li C."/>
            <person name="Ma Q."/>
            <person name="Ju M."/>
            <person name="Zhao R."/>
            <person name="Li G."/>
            <person name="Mu C."/>
            <person name="Tian Q."/>
            <person name="Mei H."/>
            <person name="Zhang T."/>
            <person name="Gao T."/>
            <person name="Zhang H."/>
        </authorList>
    </citation>
    <scope>NUCLEOTIDE SEQUENCE</scope>
    <source>
        <strain evidence="1">G02</strain>
    </source>
</reference>
<accession>A0AAW2JD25</accession>
<gene>
    <name evidence="1" type="ORF">Sradi_6995200</name>
</gene>
<dbReference type="AlphaFoldDB" id="A0AAW2JD25"/>
<protein>
    <submittedName>
        <fullName evidence="1">Uncharacterized protein</fullName>
    </submittedName>
</protein>
<proteinExistence type="predicted"/>